<sequence length="102" mass="11579">MSICSIFYTIAVADGYRQQRPTVPQFGKWEGEENVPYTAYFDKARKDRGGRVINPNDPQENPQLFQREHGDGNYRQSPRHRAGGPTGHHERSPLHPAAAAFE</sequence>
<feature type="non-terminal residue" evidence="3">
    <location>
        <position position="102"/>
    </location>
</feature>
<accession>S8DU14</accession>
<dbReference type="InterPro" id="IPR008700">
    <property type="entry name" value="TypeIII_avirulence_cleave"/>
</dbReference>
<dbReference type="EMBL" id="AUSU01003535">
    <property type="protein sequence ID" value="EPS66688.1"/>
    <property type="molecule type" value="Genomic_DNA"/>
</dbReference>
<reference evidence="3 4" key="1">
    <citation type="journal article" date="2013" name="BMC Genomics">
        <title>The miniature genome of a carnivorous plant Genlisea aurea contains a low number of genes and short non-coding sequences.</title>
        <authorList>
            <person name="Leushkin E.V."/>
            <person name="Sutormin R.A."/>
            <person name="Nabieva E.R."/>
            <person name="Penin A.A."/>
            <person name="Kondrashov A.S."/>
            <person name="Logacheva M.D."/>
        </authorList>
    </citation>
    <scope>NUCLEOTIDE SEQUENCE [LARGE SCALE GENOMIC DNA]</scope>
</reference>
<protein>
    <recommendedName>
        <fullName evidence="2">RIN4 pathogenic type III effector avirulence factor Avr cleavage site domain-containing protein</fullName>
    </recommendedName>
</protein>
<name>S8DU14_9LAMI</name>
<evidence type="ECO:0000313" key="4">
    <source>
        <dbReference type="Proteomes" id="UP000015453"/>
    </source>
</evidence>
<feature type="domain" description="RIN4 pathogenic type III effector avirulence factor Avr cleavage site" evidence="2">
    <location>
        <begin position="19"/>
        <end position="48"/>
    </location>
</feature>
<dbReference type="AlphaFoldDB" id="S8DU14"/>
<feature type="region of interest" description="Disordered" evidence="1">
    <location>
        <begin position="46"/>
        <end position="102"/>
    </location>
</feature>
<evidence type="ECO:0000313" key="3">
    <source>
        <dbReference type="EMBL" id="EPS66688.1"/>
    </source>
</evidence>
<dbReference type="Proteomes" id="UP000015453">
    <property type="component" value="Unassembled WGS sequence"/>
</dbReference>
<evidence type="ECO:0000256" key="1">
    <source>
        <dbReference type="SAM" id="MobiDB-lite"/>
    </source>
</evidence>
<evidence type="ECO:0000259" key="2">
    <source>
        <dbReference type="Pfam" id="PF05627"/>
    </source>
</evidence>
<gene>
    <name evidence="3" type="ORF">M569_08088</name>
</gene>
<dbReference type="OrthoDB" id="884875at2759"/>
<dbReference type="Pfam" id="PF05627">
    <property type="entry name" value="AvrRpt-cleavage"/>
    <property type="match status" value="1"/>
</dbReference>
<comment type="caution">
    <text evidence="3">The sequence shown here is derived from an EMBL/GenBank/DDBJ whole genome shotgun (WGS) entry which is preliminary data.</text>
</comment>
<keyword evidence="4" id="KW-1185">Reference proteome</keyword>
<organism evidence="3 4">
    <name type="scientific">Genlisea aurea</name>
    <dbReference type="NCBI Taxonomy" id="192259"/>
    <lineage>
        <taxon>Eukaryota</taxon>
        <taxon>Viridiplantae</taxon>
        <taxon>Streptophyta</taxon>
        <taxon>Embryophyta</taxon>
        <taxon>Tracheophyta</taxon>
        <taxon>Spermatophyta</taxon>
        <taxon>Magnoliopsida</taxon>
        <taxon>eudicotyledons</taxon>
        <taxon>Gunneridae</taxon>
        <taxon>Pentapetalae</taxon>
        <taxon>asterids</taxon>
        <taxon>lamiids</taxon>
        <taxon>Lamiales</taxon>
        <taxon>Lentibulariaceae</taxon>
        <taxon>Genlisea</taxon>
    </lineage>
</organism>
<proteinExistence type="predicted"/>